<dbReference type="EMBL" id="CP013254">
    <property type="protein sequence ID" value="ALU39613.1"/>
    <property type="molecule type" value="Genomic_DNA"/>
</dbReference>
<dbReference type="InterPro" id="IPR013096">
    <property type="entry name" value="Cupin_2"/>
</dbReference>
<organism evidence="2 3">
    <name type="scientific">Kocuria flava</name>
    <dbReference type="NCBI Taxonomy" id="446860"/>
    <lineage>
        <taxon>Bacteria</taxon>
        <taxon>Bacillati</taxon>
        <taxon>Actinomycetota</taxon>
        <taxon>Actinomycetes</taxon>
        <taxon>Micrococcales</taxon>
        <taxon>Micrococcaceae</taxon>
        <taxon>Kocuria</taxon>
    </lineage>
</organism>
<dbReference type="Proteomes" id="UP000057181">
    <property type="component" value="Chromosome"/>
</dbReference>
<dbReference type="RefSeq" id="WP_058858324.1">
    <property type="nucleotide sequence ID" value="NZ_BJZR01000011.1"/>
</dbReference>
<feature type="domain" description="Cupin type-2" evidence="1">
    <location>
        <begin position="44"/>
        <end position="110"/>
    </location>
</feature>
<gene>
    <name evidence="2" type="ORF">AS188_07450</name>
</gene>
<reference evidence="2 3" key="1">
    <citation type="submission" date="2015-11" db="EMBL/GenBank/DDBJ databases">
        <title>Complete Genome Sequence of Kocuria flava strain HO-9041.</title>
        <authorList>
            <person name="Zhou M."/>
            <person name="Dai J."/>
        </authorList>
    </citation>
    <scope>NUCLEOTIDE SEQUENCE [LARGE SCALE GENOMIC DNA]</scope>
    <source>
        <strain evidence="2 3">HO-9041</strain>
    </source>
</reference>
<evidence type="ECO:0000259" key="1">
    <source>
        <dbReference type="Pfam" id="PF07883"/>
    </source>
</evidence>
<dbReference type="InterPro" id="IPR053146">
    <property type="entry name" value="QDO-like"/>
</dbReference>
<evidence type="ECO:0000313" key="3">
    <source>
        <dbReference type="Proteomes" id="UP000057181"/>
    </source>
</evidence>
<name>A0A0U2NYY2_9MICC</name>
<dbReference type="Gene3D" id="2.60.120.10">
    <property type="entry name" value="Jelly Rolls"/>
    <property type="match status" value="1"/>
</dbReference>
<evidence type="ECO:0000313" key="2">
    <source>
        <dbReference type="EMBL" id="ALU39613.1"/>
    </source>
</evidence>
<proteinExistence type="predicted"/>
<dbReference type="PANTHER" id="PTHR36440:SF1">
    <property type="entry name" value="PUTATIVE (AFU_ORTHOLOGUE AFUA_8G07350)-RELATED"/>
    <property type="match status" value="1"/>
</dbReference>
<accession>A0A0U2NYY2</accession>
<sequence length="194" mass="21727">MNWTVEQITALREGRETFRDTAQGTALTWVRTGAETDGEYSLMYAEYAPGITVFPHFHTEYTETVHLFEGTLEGRVAGQEVVLTDGEETIVPPGAVHGWHSAGERTLRFVLEVRPAHAGFEKWLVALQRMASDGLTHADGRPKKLSHAALILVESDINLPGPGRALMPVLRLLARRARRTGVARQLEERYWRTP</sequence>
<dbReference type="STRING" id="446860.AS188_07450"/>
<dbReference type="Pfam" id="PF07883">
    <property type="entry name" value="Cupin_2"/>
    <property type="match status" value="1"/>
</dbReference>
<dbReference type="SUPFAM" id="SSF51182">
    <property type="entry name" value="RmlC-like cupins"/>
    <property type="match status" value="1"/>
</dbReference>
<dbReference type="PANTHER" id="PTHR36440">
    <property type="entry name" value="PUTATIVE (AFU_ORTHOLOGUE AFUA_8G07350)-RELATED"/>
    <property type="match status" value="1"/>
</dbReference>
<dbReference type="InterPro" id="IPR011051">
    <property type="entry name" value="RmlC_Cupin_sf"/>
</dbReference>
<dbReference type="KEGG" id="kfv:AS188_07450"/>
<protein>
    <recommendedName>
        <fullName evidence="1">Cupin type-2 domain-containing protein</fullName>
    </recommendedName>
</protein>
<dbReference type="OrthoDB" id="4881990at2"/>
<dbReference type="AlphaFoldDB" id="A0A0U2NYY2"/>
<dbReference type="InterPro" id="IPR014710">
    <property type="entry name" value="RmlC-like_jellyroll"/>
</dbReference>